<reference evidence="1" key="1">
    <citation type="submission" date="2021-01" db="EMBL/GenBank/DDBJ databases">
        <authorList>
            <person name="Corre E."/>
            <person name="Pelletier E."/>
            <person name="Niang G."/>
            <person name="Scheremetjew M."/>
            <person name="Finn R."/>
            <person name="Kale V."/>
            <person name="Holt S."/>
            <person name="Cochrane G."/>
            <person name="Meng A."/>
            <person name="Brown T."/>
            <person name="Cohen L."/>
        </authorList>
    </citation>
    <scope>NUCLEOTIDE SEQUENCE</scope>
    <source>
        <strain evidence="1">RCC1130</strain>
    </source>
</reference>
<protein>
    <submittedName>
        <fullName evidence="1">Uncharacterized protein</fullName>
    </submittedName>
</protein>
<dbReference type="EMBL" id="HBER01002148">
    <property type="protein sequence ID" value="CAD8524566.1"/>
    <property type="molecule type" value="Transcribed_RNA"/>
</dbReference>
<name>A0A7S0NNF1_9EUKA</name>
<evidence type="ECO:0000313" key="1">
    <source>
        <dbReference type="EMBL" id="CAD8524566.1"/>
    </source>
</evidence>
<proteinExistence type="predicted"/>
<sequence>MSAFNFRHYIQHDVIGVCQKRNVTSLLECFERCLDLCMGGRSSPQYDFFAKLAPAQANMVSSQICGNFLTQHLSHNGTLGVAKQNLRRFSLIIDLASHPILSSELLGCVLSWSNPMSHPINRNDDPSQLRLSDLSTSHLQSMRRLLHDDLVLYDEALSLMAQHHRTAMIEMYQ</sequence>
<dbReference type="AlphaFoldDB" id="A0A7S0NNF1"/>
<accession>A0A7S0NNF1</accession>
<organism evidence="1">
    <name type="scientific">Calcidiscus leptoporus</name>
    <dbReference type="NCBI Taxonomy" id="127549"/>
    <lineage>
        <taxon>Eukaryota</taxon>
        <taxon>Haptista</taxon>
        <taxon>Haptophyta</taxon>
        <taxon>Prymnesiophyceae</taxon>
        <taxon>Coccolithales</taxon>
        <taxon>Calcidiscaceae</taxon>
        <taxon>Calcidiscus</taxon>
    </lineage>
</organism>
<gene>
    <name evidence="1" type="ORF">CLEP1334_LOCUS1147</name>
</gene>